<dbReference type="Proteomes" id="UP000294360">
    <property type="component" value="Chromosome"/>
</dbReference>
<dbReference type="EMBL" id="LR536450">
    <property type="protein sequence ID" value="VFU10791.1"/>
    <property type="molecule type" value="Genomic_DNA"/>
</dbReference>
<evidence type="ECO:0000313" key="1">
    <source>
        <dbReference type="EMBL" id="VFU10791.1"/>
    </source>
</evidence>
<dbReference type="RefSeq" id="WP_134491681.1">
    <property type="nucleotide sequence ID" value="NZ_CP139089.1"/>
</dbReference>
<name>A0A4U8Z617_METTU</name>
<evidence type="ECO:0000313" key="2">
    <source>
        <dbReference type="Proteomes" id="UP000294360"/>
    </source>
</evidence>
<dbReference type="KEGG" id="mtun:MTUNDRAET4_3910"/>
<organism evidence="1 2">
    <name type="scientific">Methylocella tundrae</name>
    <dbReference type="NCBI Taxonomy" id="227605"/>
    <lineage>
        <taxon>Bacteria</taxon>
        <taxon>Pseudomonadati</taxon>
        <taxon>Pseudomonadota</taxon>
        <taxon>Alphaproteobacteria</taxon>
        <taxon>Hyphomicrobiales</taxon>
        <taxon>Beijerinckiaceae</taxon>
        <taxon>Methylocella</taxon>
    </lineage>
</organism>
<protein>
    <submittedName>
        <fullName evidence="1">Uncharacterized protein</fullName>
    </submittedName>
</protein>
<reference evidence="1 2" key="1">
    <citation type="submission" date="2019-03" db="EMBL/GenBank/DDBJ databases">
        <authorList>
            <person name="Kox A.R. M."/>
        </authorList>
    </citation>
    <scope>NUCLEOTIDE SEQUENCE [LARGE SCALE GENOMIC DNA]</scope>
    <source>
        <strain evidence="1">MTUNDRAET4 annotated genome</strain>
    </source>
</reference>
<accession>A0A4U8Z617</accession>
<dbReference type="AlphaFoldDB" id="A0A4U8Z617"/>
<dbReference type="OrthoDB" id="8452991at2"/>
<gene>
    <name evidence="1" type="ORF">MTUNDRAET4_3910</name>
</gene>
<proteinExistence type="predicted"/>
<sequence>MSDAATLVELDERIAAIRENLRELIEQAAGFSGAEDETFTADRIAEQEARLASLLKEREVLAG</sequence>